<evidence type="ECO:0000256" key="2">
    <source>
        <dbReference type="ARBA" id="ARBA00022801"/>
    </source>
</evidence>
<evidence type="ECO:0000313" key="8">
    <source>
        <dbReference type="Proteomes" id="UP000075476"/>
    </source>
</evidence>
<feature type="region of interest" description="Disordered" evidence="5">
    <location>
        <begin position="58"/>
        <end position="77"/>
    </location>
</feature>
<dbReference type="NCBIfam" id="TIGR01076">
    <property type="entry name" value="sortase_fam"/>
    <property type="match status" value="1"/>
</dbReference>
<keyword evidence="3" id="KW-0788">Thiol protease</keyword>
<evidence type="ECO:0000256" key="3">
    <source>
        <dbReference type="ARBA" id="ARBA00022807"/>
    </source>
</evidence>
<keyword evidence="2" id="KW-0378">Hydrolase</keyword>
<dbReference type="GO" id="GO:0006508">
    <property type="term" value="P:proteolysis"/>
    <property type="evidence" value="ECO:0007669"/>
    <property type="project" value="UniProtKB-KW"/>
</dbReference>
<keyword evidence="1" id="KW-0645">Protease</keyword>
<accession>A0A9X0MEE6</accession>
<evidence type="ECO:0008006" key="9">
    <source>
        <dbReference type="Google" id="ProtNLM"/>
    </source>
</evidence>
<keyword evidence="6" id="KW-0812">Transmembrane</keyword>
<keyword evidence="6" id="KW-1133">Transmembrane helix</keyword>
<evidence type="ECO:0000313" key="7">
    <source>
        <dbReference type="EMBL" id="KXY35558.1"/>
    </source>
</evidence>
<sequence length="235" mass="26344">MRKVDLDNRSQERRKKKIKINLIMVIVLLVSLALMAYPVGEDFAVHYLTQKNLQQLNENQRTMDKEKSKEQQRNMDQRDIDKKEITYNFADVTPISMMDIVEAINKKMPVAGTIKIPSVNINLPIIEGVSNSSMVTGGGTLKPSQVMGKGNYALASHNMKNSKLLFGPLEKISIGTKIYLSDGKDTYEYVVTKKEVINPSQTDVIKDKDGESLVTLITCTNNGKKRIVVVGKLVK</sequence>
<evidence type="ECO:0000256" key="5">
    <source>
        <dbReference type="SAM" id="MobiDB-lite"/>
    </source>
</evidence>
<proteinExistence type="predicted"/>
<feature type="compositionally biased region" description="Basic and acidic residues" evidence="5">
    <location>
        <begin position="61"/>
        <end position="77"/>
    </location>
</feature>
<dbReference type="GO" id="GO:0008234">
    <property type="term" value="F:cysteine-type peptidase activity"/>
    <property type="evidence" value="ECO:0007669"/>
    <property type="project" value="UniProtKB-KW"/>
</dbReference>
<name>A0A9X0MEE6_BACCE</name>
<comment type="caution">
    <text evidence="7">The sequence shown here is derived from an EMBL/GenBank/DDBJ whole genome shotgun (WGS) entry which is preliminary data.</text>
</comment>
<dbReference type="Gene3D" id="2.40.260.10">
    <property type="entry name" value="Sortase"/>
    <property type="match status" value="1"/>
</dbReference>
<evidence type="ECO:0000256" key="1">
    <source>
        <dbReference type="ARBA" id="ARBA00022670"/>
    </source>
</evidence>
<dbReference type="InterPro" id="IPR042007">
    <property type="entry name" value="Sortase_A"/>
</dbReference>
<dbReference type="EMBL" id="LOMO01000152">
    <property type="protein sequence ID" value="KXY35558.1"/>
    <property type="molecule type" value="Genomic_DNA"/>
</dbReference>
<dbReference type="Pfam" id="PF04203">
    <property type="entry name" value="Sortase"/>
    <property type="match status" value="1"/>
</dbReference>
<evidence type="ECO:0000256" key="4">
    <source>
        <dbReference type="PIRSR" id="PIRSR605754-1"/>
    </source>
</evidence>
<dbReference type="RefSeq" id="WP_061663668.1">
    <property type="nucleotide sequence ID" value="NZ_JAEHCB010000071.1"/>
</dbReference>
<dbReference type="InterPro" id="IPR005754">
    <property type="entry name" value="Sortase"/>
</dbReference>
<feature type="active site" description="Proton donor/acceptor" evidence="4">
    <location>
        <position position="157"/>
    </location>
</feature>
<evidence type="ECO:0000256" key="6">
    <source>
        <dbReference type="SAM" id="Phobius"/>
    </source>
</evidence>
<dbReference type="InterPro" id="IPR023365">
    <property type="entry name" value="Sortase_dom-sf"/>
</dbReference>
<dbReference type="SUPFAM" id="SSF63817">
    <property type="entry name" value="Sortase"/>
    <property type="match status" value="1"/>
</dbReference>
<feature type="transmembrane region" description="Helical" evidence="6">
    <location>
        <begin position="20"/>
        <end position="40"/>
    </location>
</feature>
<reference evidence="7 8" key="1">
    <citation type="submission" date="2015-12" db="EMBL/GenBank/DDBJ databases">
        <title>Bacillus cereus Group isolate.</title>
        <authorList>
            <person name="Kovac J."/>
        </authorList>
    </citation>
    <scope>NUCLEOTIDE SEQUENCE [LARGE SCALE GENOMIC DNA]</scope>
    <source>
        <strain evidence="7 8">FSL K6-0073</strain>
    </source>
</reference>
<dbReference type="AlphaFoldDB" id="A0A9X0MEE6"/>
<protein>
    <recommendedName>
        <fullName evidence="9">Class A sortase</fullName>
    </recommendedName>
</protein>
<dbReference type="CDD" id="cd06165">
    <property type="entry name" value="Sortase_A"/>
    <property type="match status" value="1"/>
</dbReference>
<keyword evidence="6" id="KW-0472">Membrane</keyword>
<dbReference type="Proteomes" id="UP000075476">
    <property type="component" value="Unassembled WGS sequence"/>
</dbReference>
<organism evidence="7 8">
    <name type="scientific">Bacillus cereus</name>
    <dbReference type="NCBI Taxonomy" id="1396"/>
    <lineage>
        <taxon>Bacteria</taxon>
        <taxon>Bacillati</taxon>
        <taxon>Bacillota</taxon>
        <taxon>Bacilli</taxon>
        <taxon>Bacillales</taxon>
        <taxon>Bacillaceae</taxon>
        <taxon>Bacillus</taxon>
        <taxon>Bacillus cereus group</taxon>
    </lineage>
</organism>
<feature type="active site" description="Acyl-thioester intermediate" evidence="4">
    <location>
        <position position="219"/>
    </location>
</feature>
<gene>
    <name evidence="7" type="ORF">AT268_34625</name>
</gene>